<accession>A0A3N2CY93</accession>
<dbReference type="Gene3D" id="3.90.550.10">
    <property type="entry name" value="Spore Coat Polysaccharide Biosynthesis Protein SpsA, Chain A"/>
    <property type="match status" value="1"/>
</dbReference>
<dbReference type="EMBL" id="RKHO01000001">
    <property type="protein sequence ID" value="ROR92497.1"/>
    <property type="molecule type" value="Genomic_DNA"/>
</dbReference>
<keyword evidence="1 3" id="KW-0808">Transferase</keyword>
<dbReference type="PANTHER" id="PTHR32125:SF4">
    <property type="entry name" value="2-C-METHYL-D-ERYTHRITOL 4-PHOSPHATE CYTIDYLYLTRANSFERASE, CHLOROPLASTIC"/>
    <property type="match status" value="1"/>
</dbReference>
<keyword evidence="2 3" id="KW-0548">Nucleotidyltransferase</keyword>
<name>A0A3N2CY93_9ACTN</name>
<dbReference type="Pfam" id="PF01128">
    <property type="entry name" value="IspD"/>
    <property type="match status" value="1"/>
</dbReference>
<protein>
    <submittedName>
        <fullName evidence="3">2-C-methyl-D-erythritol 4-phosphate cytidylyltransferase</fullName>
    </submittedName>
</protein>
<evidence type="ECO:0000313" key="3">
    <source>
        <dbReference type="EMBL" id="ROR92497.1"/>
    </source>
</evidence>
<dbReference type="InterPro" id="IPR050088">
    <property type="entry name" value="IspD/TarI_cytidylyltransf_bact"/>
</dbReference>
<reference evidence="3 4" key="1">
    <citation type="submission" date="2018-11" db="EMBL/GenBank/DDBJ databases">
        <title>Sequencing the genomes of 1000 actinobacteria strains.</title>
        <authorList>
            <person name="Klenk H.-P."/>
        </authorList>
    </citation>
    <scope>NUCLEOTIDE SEQUENCE [LARGE SCALE GENOMIC DNA]</scope>
    <source>
        <strain evidence="3 4">DSM 12652</strain>
    </source>
</reference>
<keyword evidence="4" id="KW-1185">Reference proteome</keyword>
<dbReference type="GO" id="GO:0050518">
    <property type="term" value="F:2-C-methyl-D-erythritol 4-phosphate cytidylyltransferase activity"/>
    <property type="evidence" value="ECO:0007669"/>
    <property type="project" value="TreeGrafter"/>
</dbReference>
<dbReference type="Proteomes" id="UP000281738">
    <property type="component" value="Unassembled WGS sequence"/>
</dbReference>
<comment type="caution">
    <text evidence="3">The sequence shown here is derived from an EMBL/GenBank/DDBJ whole genome shotgun (WGS) entry which is preliminary data.</text>
</comment>
<dbReference type="RefSeq" id="WP_211332576.1">
    <property type="nucleotide sequence ID" value="NZ_RKHO01000001.1"/>
</dbReference>
<dbReference type="SUPFAM" id="SSF53448">
    <property type="entry name" value="Nucleotide-diphospho-sugar transferases"/>
    <property type="match status" value="1"/>
</dbReference>
<evidence type="ECO:0000313" key="4">
    <source>
        <dbReference type="Proteomes" id="UP000281738"/>
    </source>
</evidence>
<sequence length="235" mass="24475">MTAPRTAARTAVVLLAAGSGTRVGADRNKVLLDLVGLPVLVWSVRTVLAVEGVHRVVLVVRPEDTEAVRDAVAPHLGPHDLWVVDGGAARHDSEWRALQVLAPDIEAGELDVVAIHDAARPLATPALWHAVVDAAVEHGGALPVTRVPALLGRDGRPAPDVVAVQTPQAFRAPDLLAAHRQAQAEGFVGTDTAACLERYTDLAVVGVPSDTANLKVTWPEDLALAAELVAAGRGG</sequence>
<evidence type="ECO:0000256" key="1">
    <source>
        <dbReference type="ARBA" id="ARBA00022679"/>
    </source>
</evidence>
<dbReference type="InterPro" id="IPR029044">
    <property type="entry name" value="Nucleotide-diphossugar_trans"/>
</dbReference>
<dbReference type="CDD" id="cd02516">
    <property type="entry name" value="CDP-ME_synthetase"/>
    <property type="match status" value="1"/>
</dbReference>
<dbReference type="InterPro" id="IPR034683">
    <property type="entry name" value="IspD/TarI"/>
</dbReference>
<dbReference type="AlphaFoldDB" id="A0A3N2CY93"/>
<evidence type="ECO:0000256" key="2">
    <source>
        <dbReference type="ARBA" id="ARBA00022695"/>
    </source>
</evidence>
<dbReference type="PANTHER" id="PTHR32125">
    <property type="entry name" value="2-C-METHYL-D-ERYTHRITOL 4-PHOSPHATE CYTIDYLYLTRANSFERASE, CHLOROPLASTIC"/>
    <property type="match status" value="1"/>
</dbReference>
<gene>
    <name evidence="3" type="ORF">EDD33_3388</name>
</gene>
<organism evidence="3 4">
    <name type="scientific">Nocardioides aurantiacus</name>
    <dbReference type="NCBI Taxonomy" id="86796"/>
    <lineage>
        <taxon>Bacteria</taxon>
        <taxon>Bacillati</taxon>
        <taxon>Actinomycetota</taxon>
        <taxon>Actinomycetes</taxon>
        <taxon>Propionibacteriales</taxon>
        <taxon>Nocardioidaceae</taxon>
        <taxon>Nocardioides</taxon>
    </lineage>
</organism>
<proteinExistence type="predicted"/>